<dbReference type="RefSeq" id="WP_377125175.1">
    <property type="nucleotide sequence ID" value="NZ_JBHRSD010000023.1"/>
</dbReference>
<organism evidence="3 4">
    <name type="scientific">Pseudoalteromonas fenneropenaei</name>
    <dbReference type="NCBI Taxonomy" id="1737459"/>
    <lineage>
        <taxon>Bacteria</taxon>
        <taxon>Pseudomonadati</taxon>
        <taxon>Pseudomonadota</taxon>
        <taxon>Gammaproteobacteria</taxon>
        <taxon>Alteromonadales</taxon>
        <taxon>Pseudoalteromonadaceae</taxon>
        <taxon>Pseudoalteromonas</taxon>
    </lineage>
</organism>
<gene>
    <name evidence="3" type="ORF">ACFOEE_13635</name>
</gene>
<dbReference type="PANTHER" id="PTHR35812:SF1">
    <property type="entry name" value="LIPOPROTEIN"/>
    <property type="match status" value="1"/>
</dbReference>
<dbReference type="Pfam" id="PF07603">
    <property type="entry name" value="Lcl_C"/>
    <property type="match status" value="1"/>
</dbReference>
<keyword evidence="4" id="KW-1185">Reference proteome</keyword>
<evidence type="ECO:0000313" key="4">
    <source>
        <dbReference type="Proteomes" id="UP001595453"/>
    </source>
</evidence>
<name>A0ABV7CLM5_9GAMM</name>
<dbReference type="EMBL" id="JBHRSD010000023">
    <property type="protein sequence ID" value="MFC3033564.1"/>
    <property type="molecule type" value="Genomic_DNA"/>
</dbReference>
<comment type="caution">
    <text evidence="3">The sequence shown here is derived from an EMBL/GenBank/DDBJ whole genome shotgun (WGS) entry which is preliminary data.</text>
</comment>
<feature type="signal peptide" evidence="1">
    <location>
        <begin position="1"/>
        <end position="20"/>
    </location>
</feature>
<evidence type="ECO:0000259" key="2">
    <source>
        <dbReference type="Pfam" id="PF07603"/>
    </source>
</evidence>
<reference evidence="4" key="1">
    <citation type="journal article" date="2019" name="Int. J. Syst. Evol. Microbiol.">
        <title>The Global Catalogue of Microorganisms (GCM) 10K type strain sequencing project: providing services to taxonomists for standard genome sequencing and annotation.</title>
        <authorList>
            <consortium name="The Broad Institute Genomics Platform"/>
            <consortium name="The Broad Institute Genome Sequencing Center for Infectious Disease"/>
            <person name="Wu L."/>
            <person name="Ma J."/>
        </authorList>
    </citation>
    <scope>NUCLEOTIDE SEQUENCE [LARGE SCALE GENOMIC DNA]</scope>
    <source>
        <strain evidence="4">KCTC 42730</strain>
    </source>
</reference>
<protein>
    <submittedName>
        <fullName evidence="3">DUF1566 domain-containing protein</fullName>
    </submittedName>
</protein>
<sequence>MKPFKVLILLSLLGSQLALAQNCYLNIPETTPATRFTTHDDGTVSDNLTGLMWQRCNYGESYNASTQSCDGQATRVNWQQALQASENFRLAGHDDWHVPNIKALASIVEHQCVLPAVNESVFAGAKNDNYWSNTGDLVRQDHAWVYQFADGKNNLKVKTSDLYLRLVRFAK</sequence>
<proteinExistence type="predicted"/>
<dbReference type="Proteomes" id="UP001595453">
    <property type="component" value="Unassembled WGS sequence"/>
</dbReference>
<dbReference type="InterPro" id="IPR011460">
    <property type="entry name" value="Lcl_C"/>
</dbReference>
<feature type="chain" id="PRO_5045887716" evidence="1">
    <location>
        <begin position="21"/>
        <end position="171"/>
    </location>
</feature>
<dbReference type="PANTHER" id="PTHR35812">
    <property type="entry name" value="LIPOPROTEIN"/>
    <property type="match status" value="1"/>
</dbReference>
<feature type="domain" description="Lcl C-terminal" evidence="2">
    <location>
        <begin position="42"/>
        <end position="168"/>
    </location>
</feature>
<accession>A0ABV7CLM5</accession>
<evidence type="ECO:0000256" key="1">
    <source>
        <dbReference type="SAM" id="SignalP"/>
    </source>
</evidence>
<keyword evidence="1" id="KW-0732">Signal</keyword>
<evidence type="ECO:0000313" key="3">
    <source>
        <dbReference type="EMBL" id="MFC3033564.1"/>
    </source>
</evidence>